<dbReference type="EMBL" id="UINC01108930">
    <property type="protein sequence ID" value="SVC75398.1"/>
    <property type="molecule type" value="Genomic_DNA"/>
</dbReference>
<proteinExistence type="predicted"/>
<protein>
    <submittedName>
        <fullName evidence="1">Uncharacterized protein</fullName>
    </submittedName>
</protein>
<evidence type="ECO:0000313" key="1">
    <source>
        <dbReference type="EMBL" id="SVC75398.1"/>
    </source>
</evidence>
<name>A0A382PRZ1_9ZZZZ</name>
<reference evidence="1" key="1">
    <citation type="submission" date="2018-05" db="EMBL/GenBank/DDBJ databases">
        <authorList>
            <person name="Lanie J.A."/>
            <person name="Ng W.-L."/>
            <person name="Kazmierczak K.M."/>
            <person name="Andrzejewski T.M."/>
            <person name="Davidsen T.M."/>
            <person name="Wayne K.J."/>
            <person name="Tettelin H."/>
            <person name="Glass J.I."/>
            <person name="Rusch D."/>
            <person name="Podicherti R."/>
            <person name="Tsui H.-C.T."/>
            <person name="Winkler M.E."/>
        </authorList>
    </citation>
    <scope>NUCLEOTIDE SEQUENCE</scope>
</reference>
<gene>
    <name evidence="1" type="ORF">METZ01_LOCUS328252</name>
</gene>
<sequence>MKRSSQIIALFFLFCTLTINGQNGPVTIAGQHYYTLNNSYSLPQAKLECKAIAARNSITAYLLIHQPEAIIGEEEVNCIYENLSVIDVIEEQIAENELFMKILTTTDTQTINSCTN</sequence>
<accession>A0A382PRZ1</accession>
<dbReference type="AlphaFoldDB" id="A0A382PRZ1"/>
<organism evidence="1">
    <name type="scientific">marine metagenome</name>
    <dbReference type="NCBI Taxonomy" id="408172"/>
    <lineage>
        <taxon>unclassified sequences</taxon>
        <taxon>metagenomes</taxon>
        <taxon>ecological metagenomes</taxon>
    </lineage>
</organism>